<protein>
    <submittedName>
        <fullName evidence="1">Uncharacterized protein</fullName>
    </submittedName>
</protein>
<name>A0A815BVC4_9BILA</name>
<reference evidence="1" key="1">
    <citation type="submission" date="2021-02" db="EMBL/GenBank/DDBJ databases">
        <authorList>
            <person name="Nowell W R."/>
        </authorList>
    </citation>
    <scope>NUCLEOTIDE SEQUENCE</scope>
</reference>
<keyword evidence="5" id="KW-1185">Reference proteome</keyword>
<comment type="caution">
    <text evidence="1">The sequence shown here is derived from an EMBL/GenBank/DDBJ whole genome shotgun (WGS) entry which is preliminary data.</text>
</comment>
<organism evidence="1 5">
    <name type="scientific">Didymodactylos carnosus</name>
    <dbReference type="NCBI Taxonomy" id="1234261"/>
    <lineage>
        <taxon>Eukaryota</taxon>
        <taxon>Metazoa</taxon>
        <taxon>Spiralia</taxon>
        <taxon>Gnathifera</taxon>
        <taxon>Rotifera</taxon>
        <taxon>Eurotatoria</taxon>
        <taxon>Bdelloidea</taxon>
        <taxon>Philodinida</taxon>
        <taxon>Philodinidae</taxon>
        <taxon>Didymodactylos</taxon>
    </lineage>
</organism>
<gene>
    <name evidence="1" type="ORF">GPM918_LOCUS27273</name>
    <name evidence="2" type="ORF">OVA965_LOCUS37382</name>
    <name evidence="3" type="ORF">SRO942_LOCUS27566</name>
    <name evidence="4" type="ORF">TMI583_LOCUS38461</name>
</gene>
<dbReference type="Proteomes" id="UP000663829">
    <property type="component" value="Unassembled WGS sequence"/>
</dbReference>
<dbReference type="EMBL" id="CAJNOQ010011359">
    <property type="protein sequence ID" value="CAF1275019.1"/>
    <property type="molecule type" value="Genomic_DNA"/>
</dbReference>
<sequence length="124" mass="13870">MPISNFGPPKHVHSATIKNTTDAPVQCIIWYCGENAHHEAERINVTIAAQNEFYAETRAYANAHMITDKVIHKIIVTKSDGKKLELQRPFEGVAGTMKDGIVGAMKGWEFYIEENGIKSHNPYS</sequence>
<dbReference type="EMBL" id="CAJNOK010035240">
    <property type="protein sequence ID" value="CAF1511282.1"/>
    <property type="molecule type" value="Genomic_DNA"/>
</dbReference>
<dbReference type="EMBL" id="CAJOBA010057319">
    <property type="protein sequence ID" value="CAF4299157.1"/>
    <property type="molecule type" value="Genomic_DNA"/>
</dbReference>
<dbReference type="OrthoDB" id="9970799at2759"/>
<evidence type="ECO:0000313" key="4">
    <source>
        <dbReference type="EMBL" id="CAF4299157.1"/>
    </source>
</evidence>
<evidence type="ECO:0000313" key="1">
    <source>
        <dbReference type="EMBL" id="CAF1275019.1"/>
    </source>
</evidence>
<dbReference type="Proteomes" id="UP000682733">
    <property type="component" value="Unassembled WGS sequence"/>
</dbReference>
<evidence type="ECO:0000313" key="2">
    <source>
        <dbReference type="EMBL" id="CAF1511282.1"/>
    </source>
</evidence>
<dbReference type="EMBL" id="CAJOBC010025059">
    <property type="protein sequence ID" value="CAF4065673.1"/>
    <property type="molecule type" value="Genomic_DNA"/>
</dbReference>
<evidence type="ECO:0000313" key="5">
    <source>
        <dbReference type="Proteomes" id="UP000663829"/>
    </source>
</evidence>
<dbReference type="Proteomes" id="UP000677228">
    <property type="component" value="Unassembled WGS sequence"/>
</dbReference>
<proteinExistence type="predicted"/>
<dbReference type="Proteomes" id="UP000681722">
    <property type="component" value="Unassembled WGS sequence"/>
</dbReference>
<evidence type="ECO:0000313" key="3">
    <source>
        <dbReference type="EMBL" id="CAF4065673.1"/>
    </source>
</evidence>
<accession>A0A815BVC4</accession>
<dbReference type="AlphaFoldDB" id="A0A815BVC4"/>